<gene>
    <name evidence="1" type="ORF">ACN42_g1179</name>
</gene>
<proteinExistence type="predicted"/>
<name>A0A101MSL0_PENFR</name>
<comment type="caution">
    <text evidence="1">The sequence shown here is derived from an EMBL/GenBank/DDBJ whole genome shotgun (WGS) entry which is preliminary data.</text>
</comment>
<protein>
    <submittedName>
        <fullName evidence="1">Uncharacterized protein</fullName>
    </submittedName>
</protein>
<keyword evidence="2" id="KW-1185">Reference proteome</keyword>
<dbReference type="EMBL" id="LLXE01000018">
    <property type="protein sequence ID" value="KUM65877.1"/>
    <property type="molecule type" value="Genomic_DNA"/>
</dbReference>
<accession>A0A101MSL0</accession>
<dbReference type="Proteomes" id="UP000055045">
    <property type="component" value="Unassembled WGS sequence"/>
</dbReference>
<organism evidence="1 2">
    <name type="scientific">Penicillium freii</name>
    <dbReference type="NCBI Taxonomy" id="48697"/>
    <lineage>
        <taxon>Eukaryota</taxon>
        <taxon>Fungi</taxon>
        <taxon>Dikarya</taxon>
        <taxon>Ascomycota</taxon>
        <taxon>Pezizomycotina</taxon>
        <taxon>Eurotiomycetes</taxon>
        <taxon>Eurotiomycetidae</taxon>
        <taxon>Eurotiales</taxon>
        <taxon>Aspergillaceae</taxon>
        <taxon>Penicillium</taxon>
    </lineage>
</organism>
<dbReference type="AlphaFoldDB" id="A0A101MSL0"/>
<sequence>MEGCGYGPPSQASISHNRHCPVLHGYLPYWIQHNYDYLHNDCLPRGYRYSGRSPIRLRHNDSINSRRLDNHSTVCTHCAPTSTTITLTR</sequence>
<evidence type="ECO:0000313" key="2">
    <source>
        <dbReference type="Proteomes" id="UP000055045"/>
    </source>
</evidence>
<reference evidence="1 2" key="1">
    <citation type="submission" date="2015-10" db="EMBL/GenBank/DDBJ databases">
        <title>Genome sequencing of Penicillium freii.</title>
        <authorList>
            <person name="Nguyen H.D."/>
            <person name="Visagie C.M."/>
            <person name="Seifert K.A."/>
        </authorList>
    </citation>
    <scope>NUCLEOTIDE SEQUENCE [LARGE SCALE GENOMIC DNA]</scope>
    <source>
        <strain evidence="1 2">DAOM 242723</strain>
    </source>
</reference>
<evidence type="ECO:0000313" key="1">
    <source>
        <dbReference type="EMBL" id="KUM65877.1"/>
    </source>
</evidence>